<dbReference type="GO" id="GO:0061630">
    <property type="term" value="F:ubiquitin protein ligase activity"/>
    <property type="evidence" value="ECO:0007669"/>
    <property type="project" value="UniProtKB-EC"/>
</dbReference>
<reference evidence="17" key="1">
    <citation type="submission" date="2015-02" db="EMBL/GenBank/DDBJ databases">
        <title>A transcriptome of Wollemia nobilis - a relic of Gondwana.</title>
        <authorList>
            <person name="Chia J.Y."/>
            <person name="Leong Y.S."/>
            <person name="Abdul Karim S."/>
            <person name="Wan Azmi N."/>
            <person name="Hercus R."/>
            <person name="Croft L."/>
        </authorList>
    </citation>
    <scope>NUCLEOTIDE SEQUENCE</scope>
    <source>
        <strain evidence="17">MaeBrown</strain>
        <tissue evidence="17">Leaf</tissue>
    </source>
</reference>
<evidence type="ECO:0000256" key="14">
    <source>
        <dbReference type="SAM" id="MobiDB-lite"/>
    </source>
</evidence>
<dbReference type="AlphaFoldDB" id="A0A0C9RGK9"/>
<evidence type="ECO:0000256" key="9">
    <source>
        <dbReference type="ARBA" id="ARBA00022786"/>
    </source>
</evidence>
<sequence length="410" mass="45997">MASPEYPQTLIPYFNISDCSQIICTPFCPQWCWPFPPPPPFPILDHESDPNFSPLVIAIIGILASTFLLVSYYTIVAKYCTNWESLRRRLQRGRHDSPDDDGSQSPTNDSWPLVTVGLEESVIRSIPYCKYKRGDGLVETTDCSVCLNEFQEDESLRLLPKCNHAFHMPCIDTWLQSHSSCPLCRANIVSPPAECRVSIPLEGSDADAQIHNDNQELNLGEEPRPYSSNPNSSSNLSSLNEGNSSVGMDRKEEAEMIEQDNPMFKVLMPPNLRALSDLASNHRMDEIVELEWQPMRRSVSMGSSSRFCITINDLLAMQPGFERGDPNILEQNMASPESSHRKSLSQELVVFRGFGKHLGQHQNKSKALADASKSGILHNLKGPFTMKRSFSGGKFFLSKYNKSRNAILPL</sequence>
<evidence type="ECO:0000256" key="7">
    <source>
        <dbReference type="ARBA" id="ARBA00022723"/>
    </source>
</evidence>
<dbReference type="Pfam" id="PF13639">
    <property type="entry name" value="zf-RING_2"/>
    <property type="match status" value="1"/>
</dbReference>
<feature type="region of interest" description="Disordered" evidence="14">
    <location>
        <begin position="92"/>
        <end position="111"/>
    </location>
</feature>
<evidence type="ECO:0000256" key="11">
    <source>
        <dbReference type="ARBA" id="ARBA00022989"/>
    </source>
</evidence>
<dbReference type="EMBL" id="GCHU01026271">
    <property type="protein sequence ID" value="JAG85506.1"/>
    <property type="molecule type" value="Transcribed_RNA"/>
</dbReference>
<dbReference type="GO" id="GO:0008270">
    <property type="term" value="F:zinc ion binding"/>
    <property type="evidence" value="ECO:0007669"/>
    <property type="project" value="UniProtKB-KW"/>
</dbReference>
<evidence type="ECO:0000256" key="1">
    <source>
        <dbReference type="ARBA" id="ARBA00000900"/>
    </source>
</evidence>
<dbReference type="SMART" id="SM00184">
    <property type="entry name" value="RING"/>
    <property type="match status" value="1"/>
</dbReference>
<feature type="domain" description="RING-type" evidence="16">
    <location>
        <begin position="143"/>
        <end position="185"/>
    </location>
</feature>
<dbReference type="SUPFAM" id="SSF57850">
    <property type="entry name" value="RING/U-box"/>
    <property type="match status" value="1"/>
</dbReference>
<organism evidence="17">
    <name type="scientific">Wollemia nobilis</name>
    <dbReference type="NCBI Taxonomy" id="56998"/>
    <lineage>
        <taxon>Eukaryota</taxon>
        <taxon>Viridiplantae</taxon>
        <taxon>Streptophyta</taxon>
        <taxon>Embryophyta</taxon>
        <taxon>Tracheophyta</taxon>
        <taxon>Spermatophyta</taxon>
        <taxon>Pinopsida</taxon>
        <taxon>Pinidae</taxon>
        <taxon>Conifers II</taxon>
        <taxon>Araucariales</taxon>
        <taxon>Araucariaceae</taxon>
        <taxon>Wollemia</taxon>
    </lineage>
</organism>
<dbReference type="PANTHER" id="PTHR46913">
    <property type="entry name" value="RING-H2 FINGER PROTEIN ATL16"/>
    <property type="match status" value="1"/>
</dbReference>
<evidence type="ECO:0000256" key="3">
    <source>
        <dbReference type="ARBA" id="ARBA00004906"/>
    </source>
</evidence>
<evidence type="ECO:0000256" key="10">
    <source>
        <dbReference type="ARBA" id="ARBA00022833"/>
    </source>
</evidence>
<comment type="catalytic activity">
    <reaction evidence="1">
        <text>S-ubiquitinyl-[E2 ubiquitin-conjugating enzyme]-L-cysteine + [acceptor protein]-L-lysine = [E2 ubiquitin-conjugating enzyme]-L-cysteine + N(6)-ubiquitinyl-[acceptor protein]-L-lysine.</text>
        <dbReference type="EC" id="2.3.2.27"/>
    </reaction>
</comment>
<keyword evidence="12 15" id="KW-0472">Membrane</keyword>
<evidence type="ECO:0000256" key="5">
    <source>
        <dbReference type="ARBA" id="ARBA00022679"/>
    </source>
</evidence>
<dbReference type="PROSITE" id="PS50089">
    <property type="entry name" value="ZF_RING_2"/>
    <property type="match status" value="1"/>
</dbReference>
<evidence type="ECO:0000256" key="8">
    <source>
        <dbReference type="ARBA" id="ARBA00022771"/>
    </source>
</evidence>
<evidence type="ECO:0000256" key="4">
    <source>
        <dbReference type="ARBA" id="ARBA00012483"/>
    </source>
</evidence>
<proteinExistence type="predicted"/>
<keyword evidence="10" id="KW-0862">Zinc</keyword>
<keyword evidence="7" id="KW-0479">Metal-binding</keyword>
<dbReference type="UniPathway" id="UPA00143"/>
<evidence type="ECO:0000256" key="6">
    <source>
        <dbReference type="ARBA" id="ARBA00022692"/>
    </source>
</evidence>
<keyword evidence="8 13" id="KW-0863">Zinc-finger</keyword>
<dbReference type="GO" id="GO:0016567">
    <property type="term" value="P:protein ubiquitination"/>
    <property type="evidence" value="ECO:0007669"/>
    <property type="project" value="UniProtKB-UniPathway"/>
</dbReference>
<name>A0A0C9RGK9_9CONI</name>
<evidence type="ECO:0000256" key="13">
    <source>
        <dbReference type="PROSITE-ProRule" id="PRU00175"/>
    </source>
</evidence>
<dbReference type="InterPro" id="IPR013083">
    <property type="entry name" value="Znf_RING/FYVE/PHD"/>
</dbReference>
<protein>
    <recommendedName>
        <fullName evidence="4">RING-type E3 ubiquitin transferase</fullName>
        <ecNumber evidence="4">2.3.2.27</ecNumber>
    </recommendedName>
</protein>
<feature type="transmembrane region" description="Helical" evidence="15">
    <location>
        <begin position="55"/>
        <end position="80"/>
    </location>
</feature>
<evidence type="ECO:0000256" key="2">
    <source>
        <dbReference type="ARBA" id="ARBA00004167"/>
    </source>
</evidence>
<feature type="compositionally biased region" description="Low complexity" evidence="14">
    <location>
        <begin position="227"/>
        <end position="245"/>
    </location>
</feature>
<feature type="region of interest" description="Disordered" evidence="14">
    <location>
        <begin position="218"/>
        <end position="247"/>
    </location>
</feature>
<dbReference type="GO" id="GO:0016020">
    <property type="term" value="C:membrane"/>
    <property type="evidence" value="ECO:0007669"/>
    <property type="project" value="UniProtKB-SubCell"/>
</dbReference>
<dbReference type="InterPro" id="IPR001841">
    <property type="entry name" value="Znf_RING"/>
</dbReference>
<keyword evidence="5" id="KW-0808">Transferase</keyword>
<dbReference type="CDD" id="cd16461">
    <property type="entry name" value="RING-H2_EL5-like"/>
    <property type="match status" value="1"/>
</dbReference>
<dbReference type="FunFam" id="3.30.40.10:FF:000233">
    <property type="entry name" value="RING-H2 finger protein ATL54"/>
    <property type="match status" value="1"/>
</dbReference>
<evidence type="ECO:0000313" key="17">
    <source>
        <dbReference type="EMBL" id="JAG85506.1"/>
    </source>
</evidence>
<comment type="pathway">
    <text evidence="3">Protein modification; protein ubiquitination.</text>
</comment>
<dbReference type="Gene3D" id="3.30.40.10">
    <property type="entry name" value="Zinc/RING finger domain, C3HC4 (zinc finger)"/>
    <property type="match status" value="1"/>
</dbReference>
<dbReference type="EC" id="2.3.2.27" evidence="4"/>
<evidence type="ECO:0000256" key="12">
    <source>
        <dbReference type="ARBA" id="ARBA00023136"/>
    </source>
</evidence>
<keyword evidence="9" id="KW-0833">Ubl conjugation pathway</keyword>
<keyword evidence="6 15" id="KW-0812">Transmembrane</keyword>
<keyword evidence="11 15" id="KW-1133">Transmembrane helix</keyword>
<comment type="subcellular location">
    <subcellularLocation>
        <location evidence="2">Membrane</location>
        <topology evidence="2">Single-pass membrane protein</topology>
    </subcellularLocation>
</comment>
<evidence type="ECO:0000256" key="15">
    <source>
        <dbReference type="SAM" id="Phobius"/>
    </source>
</evidence>
<dbReference type="PANTHER" id="PTHR46913:SF22">
    <property type="entry name" value="RING-TYPE E3 UBIQUITIN TRANSFERASE"/>
    <property type="match status" value="1"/>
</dbReference>
<evidence type="ECO:0000259" key="16">
    <source>
        <dbReference type="PROSITE" id="PS50089"/>
    </source>
</evidence>
<dbReference type="InterPro" id="IPR044600">
    <property type="entry name" value="ATL1/ATL16-like"/>
</dbReference>
<accession>A0A0C9RGK9</accession>